<dbReference type="GO" id="GO:0140359">
    <property type="term" value="F:ABC-type transporter activity"/>
    <property type="evidence" value="ECO:0007669"/>
    <property type="project" value="InterPro"/>
</dbReference>
<evidence type="ECO:0000256" key="4">
    <source>
        <dbReference type="ARBA" id="ARBA00022989"/>
    </source>
</evidence>
<dbReference type="PANTHER" id="PTHR30294">
    <property type="entry name" value="MEMBRANE COMPONENT OF ABC TRANSPORTER YHHJ-RELATED"/>
    <property type="match status" value="1"/>
</dbReference>
<feature type="transmembrane region" description="Helical" evidence="6">
    <location>
        <begin position="20"/>
        <end position="44"/>
    </location>
</feature>
<keyword evidence="3 6" id="KW-0812">Transmembrane</keyword>
<proteinExistence type="predicted"/>
<dbReference type="AlphaFoldDB" id="A0A6A0B5X3"/>
<reference evidence="8 9" key="1">
    <citation type="submission" date="2020-02" db="EMBL/GenBank/DDBJ databases">
        <title>Draft genome sequence of Lactococcus sp. Hs20B0-1.</title>
        <authorList>
            <person name="Noda S."/>
            <person name="Yuki M."/>
            <person name="Ohkuma M."/>
        </authorList>
    </citation>
    <scope>NUCLEOTIDE SEQUENCE [LARGE SCALE GENOMIC DNA]</scope>
    <source>
        <strain evidence="8 9">Hs20B0-1</strain>
    </source>
</reference>
<dbReference type="Pfam" id="PF12698">
    <property type="entry name" value="ABC2_membrane_3"/>
    <property type="match status" value="1"/>
</dbReference>
<evidence type="ECO:0000256" key="3">
    <source>
        <dbReference type="ARBA" id="ARBA00022692"/>
    </source>
</evidence>
<dbReference type="InterPro" id="IPR013525">
    <property type="entry name" value="ABC2_TM"/>
</dbReference>
<comment type="caution">
    <text evidence="8">The sequence shown here is derived from an EMBL/GenBank/DDBJ whole genome shotgun (WGS) entry which is preliminary data.</text>
</comment>
<evidence type="ECO:0000313" key="9">
    <source>
        <dbReference type="Proteomes" id="UP000475928"/>
    </source>
</evidence>
<feature type="transmembrane region" description="Helical" evidence="6">
    <location>
        <begin position="313"/>
        <end position="336"/>
    </location>
</feature>
<feature type="domain" description="ABC-2 type transporter transmembrane" evidence="7">
    <location>
        <begin position="22"/>
        <end position="380"/>
    </location>
</feature>
<dbReference type="Proteomes" id="UP000475928">
    <property type="component" value="Unassembled WGS sequence"/>
</dbReference>
<comment type="subcellular location">
    <subcellularLocation>
        <location evidence="1">Cell membrane</location>
        <topology evidence="1">Multi-pass membrane protein</topology>
    </subcellularLocation>
</comment>
<protein>
    <submittedName>
        <fullName evidence="8">ABC transporter permease</fullName>
    </submittedName>
</protein>
<feature type="transmembrane region" description="Helical" evidence="6">
    <location>
        <begin position="356"/>
        <end position="381"/>
    </location>
</feature>
<organism evidence="8 9">
    <name type="scientific">Pseudolactococcus insecticola</name>
    <dbReference type="NCBI Taxonomy" id="2709158"/>
    <lineage>
        <taxon>Bacteria</taxon>
        <taxon>Bacillati</taxon>
        <taxon>Bacillota</taxon>
        <taxon>Bacilli</taxon>
        <taxon>Lactobacillales</taxon>
        <taxon>Streptococcaceae</taxon>
        <taxon>Pseudolactococcus</taxon>
    </lineage>
</organism>
<evidence type="ECO:0000256" key="5">
    <source>
        <dbReference type="ARBA" id="ARBA00023136"/>
    </source>
</evidence>
<keyword evidence="2" id="KW-1003">Cell membrane</keyword>
<feature type="transmembrane region" description="Helical" evidence="6">
    <location>
        <begin position="274"/>
        <end position="301"/>
    </location>
</feature>
<evidence type="ECO:0000256" key="2">
    <source>
        <dbReference type="ARBA" id="ARBA00022475"/>
    </source>
</evidence>
<name>A0A6A0B5X3_9LACT</name>
<dbReference type="PANTHER" id="PTHR30294:SF29">
    <property type="entry name" value="MULTIDRUG ABC TRANSPORTER PERMEASE YBHS-RELATED"/>
    <property type="match status" value="1"/>
</dbReference>
<keyword evidence="5 6" id="KW-0472">Membrane</keyword>
<keyword evidence="4 6" id="KW-1133">Transmembrane helix</keyword>
<dbReference type="EMBL" id="BLLH01000001">
    <property type="protein sequence ID" value="GFH39684.1"/>
    <property type="molecule type" value="Genomic_DNA"/>
</dbReference>
<evidence type="ECO:0000259" key="7">
    <source>
        <dbReference type="Pfam" id="PF12698"/>
    </source>
</evidence>
<gene>
    <name evidence="8" type="primary">ysdA</name>
    <name evidence="8" type="ORF">Hs20B_00820</name>
</gene>
<feature type="transmembrane region" description="Helical" evidence="6">
    <location>
        <begin position="229"/>
        <end position="254"/>
    </location>
</feature>
<feature type="transmembrane region" description="Helical" evidence="6">
    <location>
        <begin position="179"/>
        <end position="198"/>
    </location>
</feature>
<keyword evidence="9" id="KW-1185">Reference proteome</keyword>
<accession>A0A6A0B5X3</accession>
<evidence type="ECO:0000313" key="8">
    <source>
        <dbReference type="EMBL" id="GFH39684.1"/>
    </source>
</evidence>
<sequence length="412" mass="44433">MTNQIKLVAAQVYRTRIKTFGFWAMVVSPLIVPFLGILISMIVATADKNDDPAKLAVVSQPQIAQVLKTGKVLSDTTISQATSITQAKKSLNSGKIDGYLTAKNGAYTLVTAAKTTVKFDETTLRNVLTQIELSDRAKKLNLTAKNIADLLRQATLSMKTQSAHGETSGGDAKNTANHVLSMAIGIIIFMFVSLYVGMMSQEIANEKSNRIMEMLLAATSAKTQFRGKIYGILALVLTQVLIYLIAIAGIILLAGQNDTVKLVLGMVKGIDLSFVAIAFVMIVTGVFGYLILSAIVASLVNDQSQVQQAAQPVMYLSLIGYIASFLVSSAPGNKAISVLSYVPFISPTLMPSRLAIQYATTTQALIAVVLQIAGVIVVFIFGEKLYARNVLSYSDEKIIRQLVKNLKNLKRG</sequence>
<evidence type="ECO:0000256" key="1">
    <source>
        <dbReference type="ARBA" id="ARBA00004651"/>
    </source>
</evidence>
<evidence type="ECO:0000256" key="6">
    <source>
        <dbReference type="SAM" id="Phobius"/>
    </source>
</evidence>
<dbReference type="GO" id="GO:0005886">
    <property type="term" value="C:plasma membrane"/>
    <property type="evidence" value="ECO:0007669"/>
    <property type="project" value="UniProtKB-SubCell"/>
</dbReference>
<dbReference type="InterPro" id="IPR051449">
    <property type="entry name" value="ABC-2_transporter_component"/>
</dbReference>
<dbReference type="RefSeq" id="WP_172354539.1">
    <property type="nucleotide sequence ID" value="NZ_BLLH01000001.1"/>
</dbReference>